<feature type="active site" description="Proton donor" evidence="3">
    <location>
        <position position="159"/>
    </location>
</feature>
<dbReference type="GO" id="GO:0004632">
    <property type="term" value="F:phosphopantothenate--cysteine ligase activity"/>
    <property type="evidence" value="ECO:0007669"/>
    <property type="project" value="UniProtKB-EC"/>
</dbReference>
<evidence type="ECO:0000256" key="4">
    <source>
        <dbReference type="RuleBase" id="RU364078"/>
    </source>
</evidence>
<evidence type="ECO:0000313" key="7">
    <source>
        <dbReference type="EMBL" id="MFK7159573.1"/>
    </source>
</evidence>
<dbReference type="PANTHER" id="PTHR14359:SF6">
    <property type="entry name" value="PHOSPHOPANTOTHENOYLCYSTEINE DECARBOXYLASE"/>
    <property type="match status" value="1"/>
</dbReference>
<feature type="binding site" evidence="3">
    <location>
        <position position="344"/>
    </location>
    <ligand>
        <name>CTP</name>
        <dbReference type="ChEBI" id="CHEBI:37563"/>
    </ligand>
</feature>
<keyword evidence="3 4" id="KW-0285">Flavoprotein</keyword>
<comment type="caution">
    <text evidence="7">The sequence shown here is derived from an EMBL/GenBank/DDBJ whole genome shotgun (WGS) entry which is preliminary data.</text>
</comment>
<feature type="binding site" evidence="3">
    <location>
        <position position="330"/>
    </location>
    <ligand>
        <name>CTP</name>
        <dbReference type="ChEBI" id="CHEBI:37563"/>
    </ligand>
</feature>
<keyword evidence="3" id="KW-0460">Magnesium</keyword>
<dbReference type="Pfam" id="PF02441">
    <property type="entry name" value="Flavoprotein"/>
    <property type="match status" value="1"/>
</dbReference>
<keyword evidence="8" id="KW-1185">Reference proteome</keyword>
<evidence type="ECO:0000256" key="2">
    <source>
        <dbReference type="ARBA" id="ARBA00023239"/>
    </source>
</evidence>
<evidence type="ECO:0000313" key="8">
    <source>
        <dbReference type="Proteomes" id="UP001621714"/>
    </source>
</evidence>
<keyword evidence="3 4" id="KW-0436">Ligase</keyword>
<feature type="binding site" evidence="3">
    <location>
        <position position="348"/>
    </location>
    <ligand>
        <name>CTP</name>
        <dbReference type="ChEBI" id="CHEBI:37563"/>
    </ligand>
</feature>
<comment type="pathway">
    <text evidence="3 4">Cofactor biosynthesis; coenzyme A biosynthesis; CoA from (R)-pantothenate: step 3/5.</text>
</comment>
<dbReference type="Proteomes" id="UP001621714">
    <property type="component" value="Unassembled WGS sequence"/>
</dbReference>
<dbReference type="InterPro" id="IPR003382">
    <property type="entry name" value="Flavoprotein"/>
</dbReference>
<feature type="binding site" evidence="3">
    <location>
        <position position="295"/>
    </location>
    <ligand>
        <name>CTP</name>
        <dbReference type="ChEBI" id="CHEBI:37563"/>
    </ligand>
</feature>
<proteinExistence type="inferred from homology"/>
<dbReference type="SUPFAM" id="SSF52507">
    <property type="entry name" value="Homo-oligomeric flavin-containing Cys decarboxylases, HFCD"/>
    <property type="match status" value="1"/>
</dbReference>
<feature type="region of interest" description="Phosphopantothenate--cysteine ligase" evidence="3">
    <location>
        <begin position="197"/>
        <end position="422"/>
    </location>
</feature>
<reference evidence="7 8" key="1">
    <citation type="submission" date="2024-02" db="EMBL/GenBank/DDBJ databases">
        <title>Marinospirillum sp. MEB 164 isolated from Lonar lake sediment.</title>
        <authorList>
            <person name="Joshi A."/>
            <person name="Thite S."/>
        </authorList>
    </citation>
    <scope>NUCLEOTIDE SEQUENCE [LARGE SCALE GENOMIC DNA]</scope>
    <source>
        <strain evidence="7 8">MEB164</strain>
    </source>
</reference>
<feature type="domain" description="Flavoprotein" evidence="5">
    <location>
        <begin position="8"/>
        <end position="174"/>
    </location>
</feature>
<dbReference type="InterPro" id="IPR036551">
    <property type="entry name" value="Flavin_trans-like"/>
</dbReference>
<protein>
    <recommendedName>
        <fullName evidence="3">Coenzyme A biosynthesis bifunctional protein CoaBC</fullName>
    </recommendedName>
    <alternativeName>
        <fullName evidence="3">DNA/pantothenate metabolism flavoprotein</fullName>
    </alternativeName>
    <alternativeName>
        <fullName evidence="3">Phosphopantothenoylcysteine synthetase/decarboxylase</fullName>
        <shortName evidence="3">PPCS-PPCDC</shortName>
    </alternativeName>
    <domain>
        <recommendedName>
            <fullName evidence="3">Phosphopantothenoylcysteine decarboxylase</fullName>
            <shortName evidence="3">PPC decarboxylase</shortName>
            <shortName evidence="3">PPC-DC</shortName>
            <ecNumber evidence="3">4.1.1.36</ecNumber>
        </recommendedName>
        <alternativeName>
            <fullName evidence="3">CoaC</fullName>
        </alternativeName>
    </domain>
    <domain>
        <recommendedName>
            <fullName evidence="3">Phosphopantothenate--cysteine ligase</fullName>
            <ecNumber evidence="3">6.3.2.5</ecNumber>
        </recommendedName>
        <alternativeName>
            <fullName evidence="3">CoaB</fullName>
        </alternativeName>
        <alternativeName>
            <fullName evidence="3">Phosphopantothenoylcysteine synthetase</fullName>
            <shortName evidence="3">PPC synthetase</shortName>
            <shortName evidence="3">PPC-S</shortName>
        </alternativeName>
    </domain>
</protein>
<evidence type="ECO:0000256" key="3">
    <source>
        <dbReference type="HAMAP-Rule" id="MF_02225"/>
    </source>
</evidence>
<comment type="similarity">
    <text evidence="3 4">In the C-terminal section; belongs to the PPC synthetase family.</text>
</comment>
<feature type="domain" description="DNA/pantothenate metabolism flavoprotein C-terminal" evidence="6">
    <location>
        <begin position="193"/>
        <end position="405"/>
    </location>
</feature>
<comment type="function">
    <text evidence="3">Catalyzes two sequential steps in the biosynthesis of coenzyme A. In the first step cysteine is conjugated to 4'-phosphopantothenate to form 4-phosphopantothenoylcysteine. In the second step the latter compound is decarboxylated to form 4'-phosphopantotheine.</text>
</comment>
<evidence type="ECO:0000256" key="1">
    <source>
        <dbReference type="ARBA" id="ARBA00022793"/>
    </source>
</evidence>
<evidence type="ECO:0000259" key="5">
    <source>
        <dbReference type="Pfam" id="PF02441"/>
    </source>
</evidence>
<dbReference type="InterPro" id="IPR035929">
    <property type="entry name" value="CoaB-like_sf"/>
</dbReference>
<keyword evidence="3" id="KW-0479">Metal-binding</keyword>
<name>A0ABW8PV58_9GAMM</name>
<accession>A0ABW8PV58</accession>
<organism evidence="7 8">
    <name type="scientific">Marinospirillum alkalitolerans</name>
    <dbReference type="NCBI Taxonomy" id="3123374"/>
    <lineage>
        <taxon>Bacteria</taxon>
        <taxon>Pseudomonadati</taxon>
        <taxon>Pseudomonadota</taxon>
        <taxon>Gammaproteobacteria</taxon>
        <taxon>Oceanospirillales</taxon>
        <taxon>Oceanospirillaceae</taxon>
        <taxon>Marinospirillum</taxon>
    </lineage>
</organism>
<dbReference type="EC" id="4.1.1.36" evidence="3"/>
<dbReference type="GO" id="GO:0004633">
    <property type="term" value="F:phosphopantothenoylcysteine decarboxylase activity"/>
    <property type="evidence" value="ECO:0007669"/>
    <property type="project" value="UniProtKB-EC"/>
</dbReference>
<comment type="function">
    <text evidence="4">Catalyzes two steps in the biosynthesis of coenzyme A. In the first step cysteine is conjugated to 4'-phosphopantothenate to form 4-phosphopantothenoylcysteine, in the latter compound is decarboxylated to form 4'-phosphopantotheine.</text>
</comment>
<comment type="catalytic activity">
    <reaction evidence="3 4">
        <text>(R)-4'-phosphopantothenate + L-cysteine + CTP = N-[(R)-4-phosphopantothenoyl]-L-cysteine + CMP + diphosphate + H(+)</text>
        <dbReference type="Rhea" id="RHEA:19397"/>
        <dbReference type="ChEBI" id="CHEBI:10986"/>
        <dbReference type="ChEBI" id="CHEBI:15378"/>
        <dbReference type="ChEBI" id="CHEBI:33019"/>
        <dbReference type="ChEBI" id="CHEBI:35235"/>
        <dbReference type="ChEBI" id="CHEBI:37563"/>
        <dbReference type="ChEBI" id="CHEBI:59458"/>
        <dbReference type="ChEBI" id="CHEBI:60377"/>
        <dbReference type="EC" id="6.3.2.5"/>
    </reaction>
</comment>
<dbReference type="InterPro" id="IPR005252">
    <property type="entry name" value="CoaBC"/>
</dbReference>
<evidence type="ECO:0000259" key="6">
    <source>
        <dbReference type="Pfam" id="PF04127"/>
    </source>
</evidence>
<dbReference type="Gene3D" id="3.40.50.10300">
    <property type="entry name" value="CoaB-like"/>
    <property type="match status" value="1"/>
</dbReference>
<dbReference type="HAMAP" id="MF_02225">
    <property type="entry name" value="CoaBC"/>
    <property type="match status" value="1"/>
</dbReference>
<dbReference type="SUPFAM" id="SSF102645">
    <property type="entry name" value="CoaB-like"/>
    <property type="match status" value="1"/>
</dbReference>
<dbReference type="Gene3D" id="3.40.50.1950">
    <property type="entry name" value="Flavin prenyltransferase-like"/>
    <property type="match status" value="1"/>
</dbReference>
<keyword evidence="3" id="KW-0511">Multifunctional enzyme</keyword>
<feature type="binding site" evidence="3">
    <location>
        <begin position="312"/>
        <end position="315"/>
    </location>
    <ligand>
        <name>CTP</name>
        <dbReference type="ChEBI" id="CHEBI:37563"/>
    </ligand>
</feature>
<comment type="caution">
    <text evidence="3">Lacks conserved residue(s) required for the propagation of feature annotation.</text>
</comment>
<dbReference type="EMBL" id="JBANFI010000001">
    <property type="protein sequence ID" value="MFK7159573.1"/>
    <property type="molecule type" value="Genomic_DNA"/>
</dbReference>
<keyword evidence="1 3" id="KW-0210">Decarboxylase</keyword>
<dbReference type="EC" id="6.3.2.5" evidence="3"/>
<dbReference type="Pfam" id="PF04127">
    <property type="entry name" value="DFP"/>
    <property type="match status" value="1"/>
</dbReference>
<comment type="similarity">
    <text evidence="3 4">In the N-terminal section; belongs to the HFCD (homo-oligomeric flavin containing Cys decarboxylase) superfamily.</text>
</comment>
<comment type="pathway">
    <text evidence="3 4">Cofactor biosynthesis; coenzyme A biosynthesis; CoA from (R)-pantothenate: step 2/5.</text>
</comment>
<comment type="cofactor">
    <cofactor evidence="3">
        <name>Mg(2+)</name>
        <dbReference type="ChEBI" id="CHEBI:18420"/>
    </cofactor>
</comment>
<dbReference type="InterPro" id="IPR007085">
    <property type="entry name" value="DNA/pantothenate-metab_flavo_C"/>
</dbReference>
<comment type="cofactor">
    <cofactor evidence="3">
        <name>FMN</name>
        <dbReference type="ChEBI" id="CHEBI:58210"/>
    </cofactor>
    <text evidence="3">Binds 1 FMN per subunit.</text>
</comment>
<feature type="binding site" evidence="3">
    <location>
        <position position="285"/>
    </location>
    <ligand>
        <name>CTP</name>
        <dbReference type="ChEBI" id="CHEBI:37563"/>
    </ligand>
</feature>
<dbReference type="RefSeq" id="WP_405336136.1">
    <property type="nucleotide sequence ID" value="NZ_JBANFI010000001.1"/>
</dbReference>
<comment type="catalytic activity">
    <reaction evidence="3 4">
        <text>N-[(R)-4-phosphopantothenoyl]-L-cysteine + H(+) = (R)-4'-phosphopantetheine + CO2</text>
        <dbReference type="Rhea" id="RHEA:16793"/>
        <dbReference type="ChEBI" id="CHEBI:15378"/>
        <dbReference type="ChEBI" id="CHEBI:16526"/>
        <dbReference type="ChEBI" id="CHEBI:59458"/>
        <dbReference type="ChEBI" id="CHEBI:61723"/>
        <dbReference type="EC" id="4.1.1.36"/>
    </reaction>
</comment>
<keyword evidence="2 3" id="KW-0456">Lyase</keyword>
<keyword evidence="3 4" id="KW-0288">FMN</keyword>
<gene>
    <name evidence="3 7" type="primary">coaBC</name>
    <name evidence="7" type="ORF">V6U78_00790</name>
</gene>
<sequence length="422" mass="44815">MNSLAQARILLGVSGGIAAYKTALLARLLIKAGAEVRVVMTAGAQAFIQPLTFQALTGHAVHTELLDAEAEAGMGHIELARWANLVLLAPASANLLARLAQGQADDLLTTLCLATAAPVYLAPAMNQQMWAHPATQANCQRLQEFGYQLIPPEAGEQACGDVGLGRLPEPEALLAALEAAWSQRSSAVAPLGAGLRFLITAGPTQEALDPVRYLSNHSSGKMGFALASAARALGAQVTLVAGPVHLPTPAGVERINVLSANEMLAACQAHQAQSDLFIACAAVADYRMATPAEQKIKKTASETLTLELIKNPDILATLAASSPRPFCIGFAAETQQVLEYAQQKLIRKNLDAIVANDVSDPSIGFGSDQNRVTLLWQDQQHQLQQQDWPATQKATLAHQLIARLITLYQEQRSISPSKISTP</sequence>
<dbReference type="PANTHER" id="PTHR14359">
    <property type="entry name" value="HOMO-OLIGOMERIC FLAVIN CONTAINING CYS DECARBOXYLASE FAMILY"/>
    <property type="match status" value="1"/>
</dbReference>
<dbReference type="NCBIfam" id="TIGR00521">
    <property type="entry name" value="coaBC_dfp"/>
    <property type="match status" value="1"/>
</dbReference>
<feature type="region of interest" description="Phosphopantothenoylcysteine decarboxylase" evidence="3">
    <location>
        <begin position="1"/>
        <end position="196"/>
    </location>
</feature>